<keyword evidence="3" id="KW-1185">Reference proteome</keyword>
<keyword evidence="1" id="KW-0472">Membrane</keyword>
<keyword evidence="1" id="KW-1133">Transmembrane helix</keyword>
<gene>
    <name evidence="2" type="ORF">GCM10011487_64870</name>
</gene>
<feature type="transmembrane region" description="Helical" evidence="1">
    <location>
        <begin position="43"/>
        <end position="61"/>
    </location>
</feature>
<dbReference type="EMBL" id="BLJN01000009">
    <property type="protein sequence ID" value="GFE84487.1"/>
    <property type="molecule type" value="Genomic_DNA"/>
</dbReference>
<evidence type="ECO:0000256" key="1">
    <source>
        <dbReference type="SAM" id="Phobius"/>
    </source>
</evidence>
<evidence type="ECO:0000313" key="3">
    <source>
        <dbReference type="Proteomes" id="UP000445000"/>
    </source>
</evidence>
<dbReference type="AlphaFoldDB" id="A0A829YM91"/>
<dbReference type="Proteomes" id="UP000445000">
    <property type="component" value="Unassembled WGS sequence"/>
</dbReference>
<protein>
    <recommendedName>
        <fullName evidence="4">DUF2065 domain-containing protein</fullName>
    </recommendedName>
</protein>
<reference evidence="3" key="1">
    <citation type="submission" date="2020-01" db="EMBL/GenBank/DDBJ databases">
        <title>'Steroidobacter agaridevorans' sp. nov., agar-degrading bacteria isolated from rhizosphere soils.</title>
        <authorList>
            <person name="Ikenaga M."/>
            <person name="Kataoka M."/>
            <person name="Murouchi A."/>
            <person name="Katsuragi S."/>
            <person name="Sakai M."/>
        </authorList>
    </citation>
    <scope>NUCLEOTIDE SEQUENCE [LARGE SCALE GENOMIC DNA]</scope>
    <source>
        <strain evidence="3">YU21-B</strain>
    </source>
</reference>
<comment type="caution">
    <text evidence="2">The sequence shown here is derived from an EMBL/GenBank/DDBJ whole genome shotgun (WGS) entry which is preliminary data.</text>
</comment>
<dbReference type="PANTHER" id="PTHR38602:SF1">
    <property type="entry name" value="INNER MEMBRANE PROTEIN"/>
    <property type="match status" value="1"/>
</dbReference>
<organism evidence="2 3">
    <name type="scientific">Steroidobacter agaridevorans</name>
    <dbReference type="NCBI Taxonomy" id="2695856"/>
    <lineage>
        <taxon>Bacteria</taxon>
        <taxon>Pseudomonadati</taxon>
        <taxon>Pseudomonadota</taxon>
        <taxon>Gammaproteobacteria</taxon>
        <taxon>Steroidobacterales</taxon>
        <taxon>Steroidobacteraceae</taxon>
        <taxon>Steroidobacter</taxon>
    </lineage>
</organism>
<dbReference type="RefSeq" id="WP_161816087.1">
    <property type="nucleotide sequence ID" value="NZ_BLJN01000009.1"/>
</dbReference>
<feature type="transmembrane region" description="Helical" evidence="1">
    <location>
        <begin position="6"/>
        <end position="23"/>
    </location>
</feature>
<name>A0A829YM91_9GAMM</name>
<keyword evidence="1" id="KW-0812">Transmembrane</keyword>
<sequence>MNWSDLFAALALYLVLEGVMPFLSPQSVKRLMQALSSLQDRQLRWFGLASMSAGIALLYVVRS</sequence>
<dbReference type="PANTHER" id="PTHR38602">
    <property type="entry name" value="INNER MEMBRANE PROTEIN-RELATED"/>
    <property type="match status" value="1"/>
</dbReference>
<dbReference type="InterPro" id="IPR019201">
    <property type="entry name" value="DUF2065"/>
</dbReference>
<evidence type="ECO:0008006" key="4">
    <source>
        <dbReference type="Google" id="ProtNLM"/>
    </source>
</evidence>
<dbReference type="Pfam" id="PF09838">
    <property type="entry name" value="DUF2065"/>
    <property type="match status" value="1"/>
</dbReference>
<evidence type="ECO:0000313" key="2">
    <source>
        <dbReference type="EMBL" id="GFE84487.1"/>
    </source>
</evidence>
<accession>A0A829YM91</accession>
<proteinExistence type="predicted"/>